<comment type="caution">
    <text evidence="2">The sequence shown here is derived from an EMBL/GenBank/DDBJ whole genome shotgun (WGS) entry which is preliminary data.</text>
</comment>
<dbReference type="Gene3D" id="3.40.50.620">
    <property type="entry name" value="HUPs"/>
    <property type="match status" value="1"/>
</dbReference>
<reference evidence="2" key="2">
    <citation type="submission" date="2021-04" db="EMBL/GenBank/DDBJ databases">
        <authorList>
            <person name="Dong X."/>
        </authorList>
    </citation>
    <scope>NUCLEOTIDE SEQUENCE</scope>
    <source>
        <strain evidence="2">ZWT</strain>
    </source>
</reference>
<dbReference type="Pfam" id="PF01507">
    <property type="entry name" value="PAPS_reduct"/>
    <property type="match status" value="1"/>
</dbReference>
<evidence type="ECO:0000313" key="3">
    <source>
        <dbReference type="Proteomes" id="UP001056429"/>
    </source>
</evidence>
<dbReference type="NCBIfam" id="NF005316">
    <property type="entry name" value="PRK06850.1"/>
    <property type="match status" value="1"/>
</dbReference>
<dbReference type="NCBIfam" id="TIGR03183">
    <property type="entry name" value="DNA_S_dndC"/>
    <property type="match status" value="1"/>
</dbReference>
<evidence type="ECO:0000259" key="1">
    <source>
        <dbReference type="Pfam" id="PF01507"/>
    </source>
</evidence>
<dbReference type="InterPro" id="IPR017598">
    <property type="entry name" value="SulphurTrfase_DndC"/>
</dbReference>
<dbReference type="InterPro" id="IPR050128">
    <property type="entry name" value="Sulfate_adenylyltrnsfr_sub2"/>
</dbReference>
<dbReference type="GO" id="GO:0003824">
    <property type="term" value="F:catalytic activity"/>
    <property type="evidence" value="ECO:0007669"/>
    <property type="project" value="InterPro"/>
</dbReference>
<dbReference type="AlphaFoldDB" id="A0A9J6NXN2"/>
<dbReference type="InterPro" id="IPR002500">
    <property type="entry name" value="PAPS_reduct_dom"/>
</dbReference>
<dbReference type="RefSeq" id="WP_250857688.1">
    <property type="nucleotide sequence ID" value="NZ_JAGSOJ010000001.1"/>
</dbReference>
<dbReference type="EMBL" id="JAGSOJ010000001">
    <property type="protein sequence ID" value="MCM1988820.1"/>
    <property type="molecule type" value="Genomic_DNA"/>
</dbReference>
<dbReference type="Proteomes" id="UP001056429">
    <property type="component" value="Unassembled WGS sequence"/>
</dbReference>
<dbReference type="PANTHER" id="PTHR43196">
    <property type="entry name" value="SULFATE ADENYLYLTRANSFERASE SUBUNIT 2"/>
    <property type="match status" value="1"/>
</dbReference>
<sequence>MTTNEKFNIDDVIKEIERVYLHDDREWIIGYSGGKDSTVVVQLVFKMLLNLPAEKRHKKVHIVSSDTLIENPMIIDYLKNASELIGKSAHEQNIPLYTHMVHPRYDNSFWANIIGKGLPTPTSIRFRWCTEKLKIQPSNQFIQDKVAQNGEVIVLLGVRKSESIARRNRINKREIDGYLLTPHATLTNTYVYNPIVDLVTDDVWSVLLSNNGVTPWGGNNNELFALYMGAESGECPFTITKDSEGKIETPSCGNSRFGCWICTVVNEDKSLTGFIDNGEDWLAPLLDFRTWILKIRNNHEYRQQYRRDGNHYYKKAYLKNLPVNEEGIIDETRIKQGDNGKEFIILNNKDIDIRELTNKDKLYLELLPLSESNNHQIDMSKVLEDEKGPYINVLGYGPFNFKARKTILKELLEIQRDMDYELITMEELKAIDKIWDDEADLSKRSLVDIYNEVFGEKLPWDEYKKPMFDNIAMSTIYNACDNANISRNLINKLLIETEKNKHQSNKSKLRHSIEKTFNQKYLHKEVIEGIENDN</sequence>
<accession>A0A9J6NXN2</accession>
<proteinExistence type="predicted"/>
<organism evidence="2 3">
    <name type="scientific">Oceanirhabdus seepicola</name>
    <dbReference type="NCBI Taxonomy" id="2828781"/>
    <lineage>
        <taxon>Bacteria</taxon>
        <taxon>Bacillati</taxon>
        <taxon>Bacillota</taxon>
        <taxon>Clostridia</taxon>
        <taxon>Eubacteriales</taxon>
        <taxon>Clostridiaceae</taxon>
        <taxon>Oceanirhabdus</taxon>
    </lineage>
</organism>
<dbReference type="InterPro" id="IPR014729">
    <property type="entry name" value="Rossmann-like_a/b/a_fold"/>
</dbReference>
<reference evidence="2" key="1">
    <citation type="journal article" date="2021" name="mSystems">
        <title>Bacteria and Archaea Synergistically Convert Glycine Betaine to Biogenic Methane in the Formosa Cold Seep of the South China Sea.</title>
        <authorList>
            <person name="Li L."/>
            <person name="Zhang W."/>
            <person name="Zhang S."/>
            <person name="Song L."/>
            <person name="Sun Q."/>
            <person name="Zhang H."/>
            <person name="Xiang H."/>
            <person name="Dong X."/>
        </authorList>
    </citation>
    <scope>NUCLEOTIDE SEQUENCE</scope>
    <source>
        <strain evidence="2">ZWT</strain>
    </source>
</reference>
<protein>
    <submittedName>
        <fullName evidence="2">DNA phosphorothioation system sulfurtransferase DndC</fullName>
    </submittedName>
</protein>
<evidence type="ECO:0000313" key="2">
    <source>
        <dbReference type="EMBL" id="MCM1988820.1"/>
    </source>
</evidence>
<gene>
    <name evidence="2" type="primary">dndC</name>
    <name evidence="2" type="ORF">KDK92_03635</name>
</gene>
<dbReference type="PANTHER" id="PTHR43196:SF2">
    <property type="entry name" value="PHOSPHOADENOSINE PHOSPHOSULFATE REDUCTASE"/>
    <property type="match status" value="1"/>
</dbReference>
<feature type="domain" description="Phosphoadenosine phosphosulphate reductase" evidence="1">
    <location>
        <begin position="29"/>
        <end position="211"/>
    </location>
</feature>
<keyword evidence="3" id="KW-1185">Reference proteome</keyword>
<dbReference type="SUPFAM" id="SSF52402">
    <property type="entry name" value="Adenine nucleotide alpha hydrolases-like"/>
    <property type="match status" value="1"/>
</dbReference>
<name>A0A9J6NXN2_9CLOT</name>